<feature type="region of interest" description="Disordered" evidence="1">
    <location>
        <begin position="1"/>
        <end position="110"/>
    </location>
</feature>
<dbReference type="GO" id="GO:0005516">
    <property type="term" value="F:calmodulin binding"/>
    <property type="evidence" value="ECO:0007669"/>
    <property type="project" value="InterPro"/>
</dbReference>
<dbReference type="Pfam" id="PF07839">
    <property type="entry name" value="CaM_binding"/>
    <property type="match status" value="1"/>
</dbReference>
<dbReference type="InterPro" id="IPR044681">
    <property type="entry name" value="PICBP-like"/>
</dbReference>
<dbReference type="SMART" id="SM01054">
    <property type="entry name" value="CaM_binding"/>
    <property type="match status" value="1"/>
</dbReference>
<proteinExistence type="predicted"/>
<feature type="compositionally biased region" description="Low complexity" evidence="1">
    <location>
        <begin position="43"/>
        <end position="52"/>
    </location>
</feature>
<organism evidence="3 4">
    <name type="scientific">Stephania japonica</name>
    <dbReference type="NCBI Taxonomy" id="461633"/>
    <lineage>
        <taxon>Eukaryota</taxon>
        <taxon>Viridiplantae</taxon>
        <taxon>Streptophyta</taxon>
        <taxon>Embryophyta</taxon>
        <taxon>Tracheophyta</taxon>
        <taxon>Spermatophyta</taxon>
        <taxon>Magnoliopsida</taxon>
        <taxon>Ranunculales</taxon>
        <taxon>Menispermaceae</taxon>
        <taxon>Menispermoideae</taxon>
        <taxon>Cissampelideae</taxon>
        <taxon>Stephania</taxon>
    </lineage>
</organism>
<dbReference type="PANTHER" id="PTHR33923:SF2">
    <property type="entry name" value="CALMODULIN-BINDING PROTEIN-RELATED"/>
    <property type="match status" value="1"/>
</dbReference>
<reference evidence="3 4" key="1">
    <citation type="submission" date="2024-01" db="EMBL/GenBank/DDBJ databases">
        <title>Genome assemblies of Stephania.</title>
        <authorList>
            <person name="Yang L."/>
        </authorList>
    </citation>
    <scope>NUCLEOTIDE SEQUENCE [LARGE SCALE GENOMIC DNA]</scope>
    <source>
        <strain evidence="3">QJT</strain>
        <tissue evidence="3">Leaf</tissue>
    </source>
</reference>
<feature type="region of interest" description="Disordered" evidence="1">
    <location>
        <begin position="315"/>
        <end position="340"/>
    </location>
</feature>
<sequence length="771" mass="86040">MVQRKAHDQKLGIQAEDPHKKKKLMKKSGSFKRSEGAVTVMASSSSSQQTSRRSAKPRSGNPSKTPQKLSHTKISNGSSPNYMKSTSSSTARKEGLQVSPSNGSKSGFDLKTVGGIKRVENRPKISYGSVKNLTKSCSLKPVRTLTKISSMKKKSCCRVGLYSNQNVGRATCSSTLKDSKFPPYVVLNPGGTEAEGTSLMKVCPYTYCSLNGHHHEDLPPLKRFLSAKRRLMKTQKAGRLKSLAPSLGIKPSGEERNKDIDTGQMELVENNLDFFVQIYAPVREGNGVESLDELSHYEYEEEKMGTVVDLQDFEDGSSSVEEDEETKRGINGGGEDESLSDELSCMELSFEDDLDQICDLVEAETEDIQKEGVNEGSATFVQADMDFEGYNFDDANFDGPAMSELSNMDWEDEQYVASCIDVEDLEENGEENSGVFDELSLDGCDSEMHEKGQIVEIDLSGELPSDVFGEPTSTVEANDEDAKTSLVLEEPAIYNEEICEASELNVEHMEQVEEQICSSLQDEPKMDESTAQEHSDVDEQTEHQVHDLENVGDEAAEEENVEVVDHSLESQCDVKDKRISSSTYVEEQNDMEGLNLKSFEKNDHIIGLKEMEAEKGVDAGAQDMSVMANEVTTAEEDNARTSAKCDLDQELLKNCTNSNKSNRIKRPNEDSEELRKLYWQEPHFLPADPDLESEKVDLKHQMLEERKNAEEWMLDYALRQTVNKLAPARKKKVALLVEAFEMVAPLPKWENRRLQHTTTPLGHTRFVQACN</sequence>
<name>A0AAP0KLI4_9MAGN</name>
<accession>A0AAP0KLI4</accession>
<evidence type="ECO:0000256" key="1">
    <source>
        <dbReference type="SAM" id="MobiDB-lite"/>
    </source>
</evidence>
<evidence type="ECO:0000313" key="4">
    <source>
        <dbReference type="Proteomes" id="UP001417504"/>
    </source>
</evidence>
<dbReference type="PANTHER" id="PTHR33923">
    <property type="entry name" value="CALMODULIN-BINDING PROTEIN-RELATED"/>
    <property type="match status" value="1"/>
</dbReference>
<dbReference type="EMBL" id="JBBNAE010000001">
    <property type="protein sequence ID" value="KAK9154738.1"/>
    <property type="molecule type" value="Genomic_DNA"/>
</dbReference>
<evidence type="ECO:0000313" key="3">
    <source>
        <dbReference type="EMBL" id="KAK9154738.1"/>
    </source>
</evidence>
<evidence type="ECO:0000259" key="2">
    <source>
        <dbReference type="SMART" id="SM01054"/>
    </source>
</evidence>
<feature type="compositionally biased region" description="Basic residues" evidence="1">
    <location>
        <begin position="20"/>
        <end position="30"/>
    </location>
</feature>
<protein>
    <recommendedName>
        <fullName evidence="2">Calmodulin-binding domain-containing protein</fullName>
    </recommendedName>
</protein>
<feature type="compositionally biased region" description="Polar residues" evidence="1">
    <location>
        <begin position="60"/>
        <end position="90"/>
    </location>
</feature>
<comment type="caution">
    <text evidence="3">The sequence shown here is derived from an EMBL/GenBank/DDBJ whole genome shotgun (WGS) entry which is preliminary data.</text>
</comment>
<dbReference type="AlphaFoldDB" id="A0AAP0KLI4"/>
<feature type="compositionally biased region" description="Basic and acidic residues" evidence="1">
    <location>
        <begin position="1"/>
        <end position="10"/>
    </location>
</feature>
<feature type="domain" description="Calmodulin-binding" evidence="2">
    <location>
        <begin position="633"/>
        <end position="745"/>
    </location>
</feature>
<dbReference type="Proteomes" id="UP001417504">
    <property type="component" value="Unassembled WGS sequence"/>
</dbReference>
<keyword evidence="4" id="KW-1185">Reference proteome</keyword>
<dbReference type="InterPro" id="IPR012417">
    <property type="entry name" value="CaM-bd_dom_pln"/>
</dbReference>
<feature type="compositionally biased region" description="Acidic residues" evidence="1">
    <location>
        <begin position="315"/>
        <end position="324"/>
    </location>
</feature>
<gene>
    <name evidence="3" type="ORF">Sjap_002218</name>
</gene>